<dbReference type="InterPro" id="IPR005475">
    <property type="entry name" value="Transketolase-like_Pyr-bd"/>
</dbReference>
<dbReference type="Gene3D" id="3.40.50.970">
    <property type="match status" value="1"/>
</dbReference>
<dbReference type="Gene3D" id="3.40.50.920">
    <property type="match status" value="1"/>
</dbReference>
<dbReference type="FunFam" id="3.40.50.920:FF:000001">
    <property type="entry name" value="Pyruvate dehydrogenase E1 beta subunit"/>
    <property type="match status" value="1"/>
</dbReference>
<evidence type="ECO:0000313" key="5">
    <source>
        <dbReference type="EMBL" id="EEG48732.1"/>
    </source>
</evidence>
<dbReference type="PATRIC" id="fig|476272.21.peg.1762"/>
<dbReference type="SUPFAM" id="SSF52518">
    <property type="entry name" value="Thiamin diphosphate-binding fold (THDP-binding)"/>
    <property type="match status" value="1"/>
</dbReference>
<dbReference type="InterPro" id="IPR033248">
    <property type="entry name" value="Transketolase_C"/>
</dbReference>
<dbReference type="SUPFAM" id="SSF52922">
    <property type="entry name" value="TK C-terminal domain-like"/>
    <property type="match status" value="1"/>
</dbReference>
<comment type="cofactor">
    <cofactor evidence="1">
        <name>thiamine diphosphate</name>
        <dbReference type="ChEBI" id="CHEBI:58937"/>
    </cofactor>
</comment>
<dbReference type="EMBL" id="ACBZ01000125">
    <property type="protein sequence ID" value="EEG48732.1"/>
    <property type="molecule type" value="Genomic_DNA"/>
</dbReference>
<dbReference type="AlphaFoldDB" id="C0CN90"/>
<evidence type="ECO:0000256" key="1">
    <source>
        <dbReference type="ARBA" id="ARBA00001964"/>
    </source>
</evidence>
<protein>
    <recommendedName>
        <fullName evidence="4">Transketolase-like pyrimidine-binding domain-containing protein</fullName>
    </recommendedName>
</protein>
<dbReference type="Proteomes" id="UP000003100">
    <property type="component" value="Unassembled WGS sequence"/>
</dbReference>
<evidence type="ECO:0000256" key="3">
    <source>
        <dbReference type="ARBA" id="ARBA00023052"/>
    </source>
</evidence>
<dbReference type="HOGENOM" id="CLU_012907_1_0_9"/>
<keyword evidence="3" id="KW-0786">Thiamine pyrophosphate</keyword>
<dbReference type="eggNOG" id="COG0022">
    <property type="taxonomic scope" value="Bacteria"/>
</dbReference>
<evidence type="ECO:0000256" key="2">
    <source>
        <dbReference type="ARBA" id="ARBA00023002"/>
    </source>
</evidence>
<gene>
    <name evidence="5" type="ORF">RUMHYD_02328</name>
</gene>
<reference evidence="5 6" key="2">
    <citation type="submission" date="2009-02" db="EMBL/GenBank/DDBJ databases">
        <title>Draft genome sequence of Blautia hydrogenotrophica DSM 10507 (Ruminococcus hydrogenotrophicus DSM 10507).</title>
        <authorList>
            <person name="Sudarsanam P."/>
            <person name="Ley R."/>
            <person name="Guruge J."/>
            <person name="Turnbaugh P.J."/>
            <person name="Mahowald M."/>
            <person name="Liep D."/>
            <person name="Gordon J."/>
        </authorList>
    </citation>
    <scope>NUCLEOTIDE SEQUENCE [LARGE SCALE GENOMIC DNA]</scope>
    <source>
        <strain evidence="6">DSM 10507 / JCM 14656 / S5a33</strain>
    </source>
</reference>
<sequence>MRKYYIRAVQEALFEEMARDDTTFLMGEDVRIGCFAATRGLCQEFGEERVIDTPISELAVAGAGVGAAATGSRPIVDLMFGQFLMLAYDQVSNQANAMRYMFGGQTKVPITYLVQNGTGPCVGPHHSNSVHPMFMNIPLVKVVMPSCPKDAKGLLKSSIRDDNPVIFFNHTSIGGMKGEVPEGEFTIPLGKGEIKKEGSDITLCAVGLMVNTCLKAAAKLEKEGIHAEVVDLRTLKPWDKELVLESVRKTGRFLAVDESYHTCGAGAEWVATVAEEGFHDLKCPASRLDGVEIPIPFSPALQKYAVPSVETIQAKVKEMIQK</sequence>
<keyword evidence="6" id="KW-1185">Reference proteome</keyword>
<dbReference type="NCBIfam" id="NF006667">
    <property type="entry name" value="PRK09212.1"/>
    <property type="match status" value="1"/>
</dbReference>
<dbReference type="GeneID" id="86820758"/>
<dbReference type="Pfam" id="PF02779">
    <property type="entry name" value="Transket_pyr"/>
    <property type="match status" value="1"/>
</dbReference>
<keyword evidence="2" id="KW-0560">Oxidoreductase</keyword>
<accession>C0CN90</accession>
<dbReference type="SMART" id="SM00861">
    <property type="entry name" value="Transket_pyr"/>
    <property type="match status" value="1"/>
</dbReference>
<name>C0CN90_BLAHS</name>
<organism evidence="5 6">
    <name type="scientific">Blautia hydrogenotrophica (strain DSM 10507 / JCM 14656 / S5a33)</name>
    <name type="common">Ruminococcus hydrogenotrophicus</name>
    <dbReference type="NCBI Taxonomy" id="476272"/>
    <lineage>
        <taxon>Bacteria</taxon>
        <taxon>Bacillati</taxon>
        <taxon>Bacillota</taxon>
        <taxon>Clostridia</taxon>
        <taxon>Lachnospirales</taxon>
        <taxon>Lachnospiraceae</taxon>
        <taxon>Blautia</taxon>
    </lineage>
</organism>
<dbReference type="Pfam" id="PF02780">
    <property type="entry name" value="Transketolase_C"/>
    <property type="match status" value="1"/>
</dbReference>
<dbReference type="InterPro" id="IPR029061">
    <property type="entry name" value="THDP-binding"/>
</dbReference>
<comment type="caution">
    <text evidence="5">The sequence shown here is derived from an EMBL/GenBank/DDBJ whole genome shotgun (WGS) entry which is preliminary data.</text>
</comment>
<reference evidence="5 6" key="1">
    <citation type="submission" date="2009-01" db="EMBL/GenBank/DDBJ databases">
        <authorList>
            <person name="Fulton L."/>
            <person name="Clifton S."/>
            <person name="Fulton B."/>
            <person name="Xu J."/>
            <person name="Minx P."/>
            <person name="Pepin K.H."/>
            <person name="Johnson M."/>
            <person name="Bhonagiri V."/>
            <person name="Nash W.E."/>
            <person name="Mardis E.R."/>
            <person name="Wilson R.K."/>
        </authorList>
    </citation>
    <scope>NUCLEOTIDE SEQUENCE [LARGE SCALE GENOMIC DNA]</scope>
    <source>
        <strain evidence="6">DSM 10507 / JCM 14656 / S5a33</strain>
    </source>
</reference>
<dbReference type="InterPro" id="IPR009014">
    <property type="entry name" value="Transketo_C/PFOR_II"/>
</dbReference>
<dbReference type="GO" id="GO:0016491">
    <property type="term" value="F:oxidoreductase activity"/>
    <property type="evidence" value="ECO:0007669"/>
    <property type="project" value="UniProtKB-KW"/>
</dbReference>
<dbReference type="PANTHER" id="PTHR43257:SF2">
    <property type="entry name" value="PYRUVATE DEHYDROGENASE E1 COMPONENT SUBUNIT BETA"/>
    <property type="match status" value="1"/>
</dbReference>
<evidence type="ECO:0000259" key="4">
    <source>
        <dbReference type="SMART" id="SM00861"/>
    </source>
</evidence>
<feature type="domain" description="Transketolase-like pyrimidine-binding" evidence="4">
    <location>
        <begin position="3"/>
        <end position="176"/>
    </location>
</feature>
<proteinExistence type="predicted"/>
<dbReference type="PANTHER" id="PTHR43257">
    <property type="entry name" value="PYRUVATE DEHYDROGENASE E1 COMPONENT BETA SUBUNIT"/>
    <property type="match status" value="1"/>
</dbReference>
<dbReference type="FunFam" id="3.40.50.970:FF:000001">
    <property type="entry name" value="Pyruvate dehydrogenase E1 beta subunit"/>
    <property type="match status" value="1"/>
</dbReference>
<dbReference type="RefSeq" id="WP_005949605.1">
    <property type="nucleotide sequence ID" value="NZ_CP136423.1"/>
</dbReference>
<evidence type="ECO:0000313" key="6">
    <source>
        <dbReference type="Proteomes" id="UP000003100"/>
    </source>
</evidence>